<gene>
    <name evidence="2" type="ORF">HS088_TW08G00813</name>
</gene>
<name>A0A7J7DCW4_TRIWF</name>
<sequence length="167" mass="18014">MLVLRQALLSETLVASSVDMEDIISRCSKKLFSLLDNVEDAGIVEIIDAICAVSESYNHLLDAEKLQSRKQVMANMLVKSMQAGDAIFTCVSQTVYLAARGAAFGGSGVNGRKLVEAALRRIGASHLADKVMKVAKVLIVVAVISCGVHGDWYQELLKPGPLIDEMH</sequence>
<evidence type="ECO:0000256" key="1">
    <source>
        <dbReference type="ARBA" id="ARBA00010954"/>
    </source>
</evidence>
<comment type="similarity">
    <text evidence="1">Belongs to the TCP11 family.</text>
</comment>
<dbReference type="Pfam" id="PF05794">
    <property type="entry name" value="Tcp11"/>
    <property type="match status" value="1"/>
</dbReference>
<dbReference type="EMBL" id="JAAARO010000008">
    <property type="protein sequence ID" value="KAF5744215.1"/>
    <property type="molecule type" value="Genomic_DNA"/>
</dbReference>
<accession>A0A7J7DCW4</accession>
<dbReference type="PANTHER" id="PTHR12832">
    <property type="entry name" value="TESTIS-SPECIFIC PROTEIN PBS13 T-COMPLEX 11"/>
    <property type="match status" value="1"/>
</dbReference>
<dbReference type="AlphaFoldDB" id="A0A7J7DCW4"/>
<reference evidence="2 3" key="1">
    <citation type="journal article" date="2020" name="Nat. Commun.">
        <title>Genome of Tripterygium wilfordii and identification of cytochrome P450 involved in triptolide biosynthesis.</title>
        <authorList>
            <person name="Tu L."/>
            <person name="Su P."/>
            <person name="Zhang Z."/>
            <person name="Gao L."/>
            <person name="Wang J."/>
            <person name="Hu T."/>
            <person name="Zhou J."/>
            <person name="Zhang Y."/>
            <person name="Zhao Y."/>
            <person name="Liu Y."/>
            <person name="Song Y."/>
            <person name="Tong Y."/>
            <person name="Lu Y."/>
            <person name="Yang J."/>
            <person name="Xu C."/>
            <person name="Jia M."/>
            <person name="Peters R.J."/>
            <person name="Huang L."/>
            <person name="Gao W."/>
        </authorList>
    </citation>
    <scope>NUCLEOTIDE SEQUENCE [LARGE SCALE GENOMIC DNA]</scope>
    <source>
        <strain evidence="3">cv. XIE 37</strain>
        <tissue evidence="2">Leaf</tissue>
    </source>
</reference>
<organism evidence="2 3">
    <name type="scientific">Tripterygium wilfordii</name>
    <name type="common">Thunder God vine</name>
    <dbReference type="NCBI Taxonomy" id="458696"/>
    <lineage>
        <taxon>Eukaryota</taxon>
        <taxon>Viridiplantae</taxon>
        <taxon>Streptophyta</taxon>
        <taxon>Embryophyta</taxon>
        <taxon>Tracheophyta</taxon>
        <taxon>Spermatophyta</taxon>
        <taxon>Magnoliopsida</taxon>
        <taxon>eudicotyledons</taxon>
        <taxon>Gunneridae</taxon>
        <taxon>Pentapetalae</taxon>
        <taxon>rosids</taxon>
        <taxon>fabids</taxon>
        <taxon>Celastrales</taxon>
        <taxon>Celastraceae</taxon>
        <taxon>Tripterygium</taxon>
    </lineage>
</organism>
<proteinExistence type="inferred from homology"/>
<dbReference type="GO" id="GO:0007165">
    <property type="term" value="P:signal transduction"/>
    <property type="evidence" value="ECO:0007669"/>
    <property type="project" value="TreeGrafter"/>
</dbReference>
<dbReference type="InParanoid" id="A0A7J7DCW4"/>
<comment type="caution">
    <text evidence="2">The sequence shown here is derived from an EMBL/GenBank/DDBJ whole genome shotgun (WGS) entry which is preliminary data.</text>
</comment>
<evidence type="ECO:0000313" key="3">
    <source>
        <dbReference type="Proteomes" id="UP000593562"/>
    </source>
</evidence>
<dbReference type="Proteomes" id="UP000593562">
    <property type="component" value="Unassembled WGS sequence"/>
</dbReference>
<protein>
    <submittedName>
        <fullName evidence="2">Uncharacterized protein</fullName>
    </submittedName>
</protein>
<dbReference type="InterPro" id="IPR008862">
    <property type="entry name" value="Tcp11"/>
</dbReference>
<dbReference type="PANTHER" id="PTHR12832:SF11">
    <property type="entry name" value="LD23868P"/>
    <property type="match status" value="1"/>
</dbReference>
<evidence type="ECO:0000313" key="2">
    <source>
        <dbReference type="EMBL" id="KAF5744215.1"/>
    </source>
</evidence>
<keyword evidence="3" id="KW-1185">Reference proteome</keyword>